<dbReference type="Pfam" id="PF01614">
    <property type="entry name" value="IclR_C"/>
    <property type="match status" value="1"/>
</dbReference>
<dbReference type="PROSITE" id="PS51078">
    <property type="entry name" value="ICLR_ED"/>
    <property type="match status" value="1"/>
</dbReference>
<dbReference type="Gene3D" id="1.10.10.10">
    <property type="entry name" value="Winged helix-like DNA-binding domain superfamily/Winged helix DNA-binding domain"/>
    <property type="match status" value="1"/>
</dbReference>
<dbReference type="InterPro" id="IPR036390">
    <property type="entry name" value="WH_DNA-bd_sf"/>
</dbReference>
<dbReference type="Proteomes" id="UP000198902">
    <property type="component" value="Unassembled WGS sequence"/>
</dbReference>
<dbReference type="GO" id="GO:0003700">
    <property type="term" value="F:DNA-binding transcription factor activity"/>
    <property type="evidence" value="ECO:0007669"/>
    <property type="project" value="TreeGrafter"/>
</dbReference>
<dbReference type="GO" id="GO:0045892">
    <property type="term" value="P:negative regulation of DNA-templated transcription"/>
    <property type="evidence" value="ECO:0007669"/>
    <property type="project" value="TreeGrafter"/>
</dbReference>
<evidence type="ECO:0000313" key="5">
    <source>
        <dbReference type="Proteomes" id="UP000198902"/>
    </source>
</evidence>
<dbReference type="SUPFAM" id="SSF46785">
    <property type="entry name" value="Winged helix' DNA-binding domain"/>
    <property type="match status" value="1"/>
</dbReference>
<proteinExistence type="predicted"/>
<protein>
    <submittedName>
        <fullName evidence="4">Transcriptional regulator KdgR</fullName>
    </submittedName>
</protein>
<dbReference type="InterPro" id="IPR050707">
    <property type="entry name" value="HTH_MetabolicPath_Reg"/>
</dbReference>
<accession>A0A0D6JVW9</accession>
<organism evidence="4 5">
    <name type="scientific">Haloferax massiliensis</name>
    <dbReference type="NCBI Taxonomy" id="1476858"/>
    <lineage>
        <taxon>Archaea</taxon>
        <taxon>Methanobacteriati</taxon>
        <taxon>Methanobacteriota</taxon>
        <taxon>Stenosarchaea group</taxon>
        <taxon>Halobacteria</taxon>
        <taxon>Halobacteriales</taxon>
        <taxon>Haloferacaceae</taxon>
        <taxon>Haloferax</taxon>
    </lineage>
</organism>
<gene>
    <name evidence="4" type="primary">kdgR_14</name>
    <name evidence="4" type="ORF">BN996_03229</name>
</gene>
<dbReference type="SUPFAM" id="SSF55781">
    <property type="entry name" value="GAF domain-like"/>
    <property type="match status" value="1"/>
</dbReference>
<evidence type="ECO:0000256" key="1">
    <source>
        <dbReference type="ARBA" id="ARBA00023015"/>
    </source>
</evidence>
<evidence type="ECO:0000256" key="2">
    <source>
        <dbReference type="ARBA" id="ARBA00023163"/>
    </source>
</evidence>
<evidence type="ECO:0000313" key="4">
    <source>
        <dbReference type="EMBL" id="CQR52619.1"/>
    </source>
</evidence>
<dbReference type="Gene3D" id="3.30.450.40">
    <property type="match status" value="1"/>
</dbReference>
<keyword evidence="1" id="KW-0805">Transcription regulation</keyword>
<dbReference type="AlphaFoldDB" id="A0A0D6JVW9"/>
<name>A0A0D6JVW9_9EURY</name>
<dbReference type="GO" id="GO:0003677">
    <property type="term" value="F:DNA binding"/>
    <property type="evidence" value="ECO:0007669"/>
    <property type="project" value="TreeGrafter"/>
</dbReference>
<keyword evidence="5" id="KW-1185">Reference proteome</keyword>
<reference evidence="5" key="1">
    <citation type="submission" date="2015-03" db="EMBL/GenBank/DDBJ databases">
        <authorList>
            <person name="Urmite Genomes"/>
        </authorList>
    </citation>
    <scope>NUCLEOTIDE SEQUENCE [LARGE SCALE GENOMIC DNA]</scope>
    <source>
        <strain evidence="5">Arc-Hr</strain>
    </source>
</reference>
<dbReference type="PANTHER" id="PTHR30136">
    <property type="entry name" value="HELIX-TURN-HELIX TRANSCRIPTIONAL REGULATOR, ICLR FAMILY"/>
    <property type="match status" value="1"/>
</dbReference>
<sequence length="254" mass="28187">MIENVTGRRLKTTQASLEILSLILEHDGLTLAELDSMVDSSKSSICSHLNTLLESRYLVKRDGVYHVSFRVALLGERARHRYPSDEVVERVVDELARATGQEANFTVFEHGRLLMCYGSSTDEGRDANGIRYRSEYHLHNTAAGKAILAELDRDEVESIIDYWGLPRESEGTITNSDQLFDALDEIATQKYAVVDEEFAPNLIAIGAPVHDGDGRIVGGLSVGGPKYQVDMTRLEREFADELLSAVESLEAELS</sequence>
<dbReference type="InterPro" id="IPR029016">
    <property type="entry name" value="GAF-like_dom_sf"/>
</dbReference>
<dbReference type="RefSeq" id="WP_089780694.1">
    <property type="nucleotide sequence ID" value="NZ_CABLRR010000004.1"/>
</dbReference>
<evidence type="ECO:0000259" key="3">
    <source>
        <dbReference type="PROSITE" id="PS51078"/>
    </source>
</evidence>
<keyword evidence="2" id="KW-0804">Transcription</keyword>
<feature type="domain" description="IclR-ED" evidence="3">
    <location>
        <begin position="70"/>
        <end position="254"/>
    </location>
</feature>
<dbReference type="OrthoDB" id="14763at2157"/>
<dbReference type="InterPro" id="IPR036388">
    <property type="entry name" value="WH-like_DNA-bd_sf"/>
</dbReference>
<dbReference type="InterPro" id="IPR014757">
    <property type="entry name" value="Tscrpt_reg_IclR_C"/>
</dbReference>
<dbReference type="EMBL" id="CSTE01000004">
    <property type="protein sequence ID" value="CQR52619.1"/>
    <property type="molecule type" value="Genomic_DNA"/>
</dbReference>
<dbReference type="PANTHER" id="PTHR30136:SF35">
    <property type="entry name" value="HTH-TYPE TRANSCRIPTIONAL REGULATOR RV1719"/>
    <property type="match status" value="1"/>
</dbReference>